<protein>
    <recommendedName>
        <fullName evidence="2">Abortive infection protein-like C-terminal domain-containing protein</fullName>
    </recommendedName>
</protein>
<name>A0A449H7J5_NOCFR</name>
<evidence type="ECO:0008006" key="2">
    <source>
        <dbReference type="Google" id="ProtNLM"/>
    </source>
</evidence>
<sequence length="339" mass="37355">MDKLYERFEITRPPYIADGHWACVSAEADRLWRSLEAKDASQALGDMKCLVESIAKIVLDIDGTPAAATDDFQKVVGDAHKRLANQPGHELVNTSPFGDMATQASKVVRNLAEIRNNYGGGHGRFTVPDLDDEMLHMALDGGLMWVRWALRRIGYFTIGRPTQLIEALVGPQSQNFTKLPPNSLKDRLIAANLRSLESRHQRSIGVAVGQRAAMETFMVHIDGVAACGDSSDLTVWPEGYRIGLVLGLWVSPHGVVTICSRWIRDAIKVLDPVPDCSAELTDLIDEVLNSAIDLTDKETASDVRAVHQELVKWIPTRPASETAAWEKLATHIAPDPFAF</sequence>
<organism evidence="1">
    <name type="scientific">Nocardia farcinica</name>
    <dbReference type="NCBI Taxonomy" id="37329"/>
    <lineage>
        <taxon>Bacteria</taxon>
        <taxon>Bacillati</taxon>
        <taxon>Actinomycetota</taxon>
        <taxon>Actinomycetes</taxon>
        <taxon>Mycobacteriales</taxon>
        <taxon>Nocardiaceae</taxon>
        <taxon>Nocardia</taxon>
    </lineage>
</organism>
<evidence type="ECO:0000313" key="1">
    <source>
        <dbReference type="EMBL" id="VFA87183.1"/>
    </source>
</evidence>
<accession>A0A449H7J5</accession>
<gene>
    <name evidence="1" type="ORF">NCTC1935_05060</name>
</gene>
<dbReference type="EMBL" id="CAACYE010000005">
    <property type="protein sequence ID" value="VFA87183.1"/>
    <property type="molecule type" value="Genomic_DNA"/>
</dbReference>
<dbReference type="RefSeq" id="WP_137354062.1">
    <property type="nucleotide sequence ID" value="NZ_CAACYE020000001.1"/>
</dbReference>
<dbReference type="AlphaFoldDB" id="A0A449H7J5"/>
<reference evidence="1" key="1">
    <citation type="submission" date="2019-02" db="EMBL/GenBank/DDBJ databases">
        <authorList>
            <consortium name="Pathogen Informatics"/>
        </authorList>
    </citation>
    <scope>NUCLEOTIDE SEQUENCE</scope>
    <source>
        <strain evidence="1">3012STDY6733949</strain>
    </source>
</reference>
<proteinExistence type="predicted"/>